<keyword evidence="1" id="KW-1133">Transmembrane helix</keyword>
<feature type="transmembrane region" description="Helical" evidence="1">
    <location>
        <begin position="82"/>
        <end position="105"/>
    </location>
</feature>
<feature type="transmembrane region" description="Helical" evidence="1">
    <location>
        <begin position="325"/>
        <end position="345"/>
    </location>
</feature>
<accession>N1VPC0</accession>
<evidence type="ECO:0000256" key="1">
    <source>
        <dbReference type="SAM" id="Phobius"/>
    </source>
</evidence>
<feature type="transmembrane region" description="Helical" evidence="1">
    <location>
        <begin position="181"/>
        <end position="202"/>
    </location>
</feature>
<feature type="transmembrane region" description="Helical" evidence="1">
    <location>
        <begin position="351"/>
        <end position="372"/>
    </location>
</feature>
<feature type="transmembrane region" description="Helical" evidence="1">
    <location>
        <begin position="239"/>
        <end position="257"/>
    </location>
</feature>
<protein>
    <submittedName>
        <fullName evidence="2">Membrane protein</fullName>
    </submittedName>
</protein>
<comment type="caution">
    <text evidence="2">The sequence shown here is derived from an EMBL/GenBank/DDBJ whole genome shotgun (WGS) entry which is preliminary data.</text>
</comment>
<keyword evidence="3" id="KW-1185">Reference proteome</keyword>
<proteinExistence type="predicted"/>
<dbReference type="EMBL" id="AOGW02000010">
    <property type="protein sequence ID" value="EMY61589.1"/>
    <property type="molecule type" value="Genomic_DNA"/>
</dbReference>
<reference evidence="2" key="1">
    <citation type="submission" date="2013-03" db="EMBL/GenBank/DDBJ databases">
        <authorList>
            <person name="Harkins D.M."/>
            <person name="Durkin A.S."/>
            <person name="Brinkac L.M."/>
            <person name="Haft D.H."/>
            <person name="Selengut J.D."/>
            <person name="Sanka R."/>
            <person name="DePew J."/>
            <person name="Purushe J."/>
            <person name="Hartskeerl R.A."/>
            <person name="Ahmed A."/>
            <person name="van der Linden H."/>
            <person name="Goris M.G.A."/>
            <person name="Vinetz J.M."/>
            <person name="Sutton G.G."/>
            <person name="Nierman W.C."/>
            <person name="Fouts D.E."/>
        </authorList>
    </citation>
    <scope>NUCLEOTIDE SEQUENCE [LARGE SCALE GENOMIC DNA]</scope>
    <source>
        <strain evidence="2">LT 11-33</strain>
    </source>
</reference>
<feature type="transmembrane region" description="Helical" evidence="1">
    <location>
        <begin position="208"/>
        <end position="227"/>
    </location>
</feature>
<feature type="transmembrane region" description="Helical" evidence="1">
    <location>
        <begin position="379"/>
        <end position="397"/>
    </location>
</feature>
<feature type="transmembrane region" description="Helical" evidence="1">
    <location>
        <begin position="12"/>
        <end position="31"/>
    </location>
</feature>
<feature type="transmembrane region" description="Helical" evidence="1">
    <location>
        <begin position="148"/>
        <end position="169"/>
    </location>
</feature>
<organism evidence="2 3">
    <name type="scientific">Leptospira terpstrae serovar Hualin str. LT 11-33 = ATCC 700639</name>
    <dbReference type="NCBI Taxonomy" id="1257025"/>
    <lineage>
        <taxon>Bacteria</taxon>
        <taxon>Pseudomonadati</taxon>
        <taxon>Spirochaetota</taxon>
        <taxon>Spirochaetia</taxon>
        <taxon>Leptospirales</taxon>
        <taxon>Leptospiraceae</taxon>
        <taxon>Leptospira</taxon>
    </lineage>
</organism>
<evidence type="ECO:0000313" key="2">
    <source>
        <dbReference type="EMBL" id="EMY61589.1"/>
    </source>
</evidence>
<evidence type="ECO:0000313" key="3">
    <source>
        <dbReference type="Proteomes" id="UP000012371"/>
    </source>
</evidence>
<dbReference type="Proteomes" id="UP000012371">
    <property type="component" value="Unassembled WGS sequence"/>
</dbReference>
<dbReference type="OrthoDB" id="286517at2"/>
<dbReference type="AlphaFoldDB" id="N1VPC0"/>
<feature type="transmembrane region" description="Helical" evidence="1">
    <location>
        <begin position="117"/>
        <end position="136"/>
    </location>
</feature>
<dbReference type="RefSeq" id="WP_002974268.1">
    <property type="nucleotide sequence ID" value="NZ_AOGW02000010.1"/>
</dbReference>
<dbReference type="STRING" id="1257025.LEP1GSC203_1428"/>
<sequence>MSIQSPTRFSFFLFFLLSGFINFLLCETIYFEPIYAADNLYLPLLIKDLVSKQGIFHWYLPPSPYFFPDLFLNLILYPFVPFLYLPSLYGTLQMFLVLLGIGVLITKYVSKKAALPFLYCFELLFILLSLCGHWLGDDPLPFVYFLSQAHHSTGFFFSLLLALYLYSLLNEREKEQNKINSFQFLPLPYTLLFFFSFSLLYLSDRFSFSVGALSFFVVRIWDSRLPFSMRISYFQTKRFWILTLLFLFINELVFFYLKQIFQIPGSFQIFGNYLSNQTLESLIPLSLSYFWDFGKHIYYQGKSILFLFVCLGFCFHRFPNLIRHLILVFFPVLLGLLLIVGRFTYLHPYPIRYLFPLWFFCLFGITWVISSLGQRTPPWFLIGSLLTILFLIFSFPFSRSEVHSRLSSVTEKRVSYDLEKPIRFWSQGKQTPIPIRKDGKPYHWITGAFHTP</sequence>
<gene>
    <name evidence="2" type="ORF">LEP1GSC203_1428</name>
</gene>
<name>N1VPC0_9LEPT</name>
<keyword evidence="1" id="KW-0472">Membrane</keyword>
<keyword evidence="1" id="KW-0812">Transmembrane</keyword>
<feature type="transmembrane region" description="Helical" evidence="1">
    <location>
        <begin position="297"/>
        <end position="318"/>
    </location>
</feature>